<feature type="region of interest" description="Disordered" evidence="1">
    <location>
        <begin position="1728"/>
        <end position="1749"/>
    </location>
</feature>
<dbReference type="InterPro" id="IPR044694">
    <property type="entry name" value="NUP214"/>
</dbReference>
<sequence>MAADLAVKTFDVEGEIEGERMESSDYYFDKIGDAVPLKPFDSQFDLQSLPAQPLAVSERFRVIIVAHSSGFCVARTKDVIDSAKEIKKRGSGSTVQELSVMEVHLGRVDILALSTDSSILAATVGGEIHFFSVASVIDKVQKPFYSCSVKPNSIKDLRWTKKIGTSFIVLLKNGKLYNGVLEEPLKDGMDDIDAVEWSVDGDFLAVAKENILSILSLKLKERLRISLPFKLWTADINARFTIRVDCIRWPRLDSIVVGCLQQTADGKEGSYCVKVIKIKDGKITNASSKPIVLNFNDLFPGIVDDIVPYGCGPHLFMSYLELGGFAVFANRKNTDNHILLMEWPQEDDDGPALIDNVREDHWFPRIGLQENGNENLVLGLCLDKVSLYENIEVNIGHEEQRELSPHCILLCLTDEGKLIMFHVASLAGSLHPTQTVSALFNNEENVFEAKPSDLAYISTRLEEQWVKPFVLDQESSVTNKISTNGAGQIPMKKDLKSSEMNRSLSYPLNYDNSLRSDTISENREGKALVDATCEGNWKQLISIANDSIDSEDQQSGPLAKEDLKHLPFKTMQAEASGPVDRKLSETERWKLPGIKSDTDQSRGKDVTNISSPLRSQNERTLFEVGNEIVGKTGSTHLHCTFTEPGSGRVSTVPTEADASSLISSPSSLCSSTSQNAFVDTVNVAEVKCDSHWSGSLNSVGRTTMKVGSKASVWKGITESSSGSHGLQVLPQEKTLGQSVCYEISSVRADHRNNSLSRRPNFERNLSKQSVNVKDMTNELDELLKGIEGTRGFRDTCTSIDNNLVKSLEEGLKTLSDGSRMWKCAMDGQIGKVKLLLDRILQVLARKVYLDGIIKQITDNQYLDLWHGQKLSSELELKHLNILNRSQDLINQLSQLEKHFNDIELKRFSENGVRVSCRAPQTRYAASGHIESLHAIRNAMTSQLAAAEHLSECLSKQMGALSVKSPPLIQENVKKQLFETIGMPCGCDPLGSLNITEEIETLSVRNLLSSSYAALENESRRNHGAVNCQEPDTARRRRDSLDRKWANFEPPKTTVKRMPLRNKQQDAHISFLSIEKQILSPSNLGVASASLKDQTTHSFLMHGGKKLKDTPGKVVPENLSASLFTSTKDLSELAQSVGVKTHAMQTFQDNHVAASLFNSTSKLPSGMDPNGKKETNGSTAERLGPEMTRIKQSVSASTAEMKHSESEIWVTNVEPVFESAPLLILSSAKNPGEMLISNSGEITMMKPSGEILKQGTTAGTLFGSGNNNSQSFDISSIPERSAGFSNSSIPVYGVCTEVASSYDSATTVLPTLSSSVIDPSSASSVLSSTPAKLTWSTAHAVNGSLTGTRLPRDANQEVSNSTSLIFSESSPTSNNFIPSYSPKMVDPLCTGGSVNSKLKSLEAEPQPPSDKVIAHKLPETNAITSELGLKGSPYTPPSGISNALGAVRNPPINSTSICVSGVARITQAEMSSAEFIPTEAPLLNPGSDNGWKKVVDATLTQEDEMEEEAPETGQLVDLNLGSLGGLGMASAPNPTLSGSHLFGGPTSTAVNGPSSSFTMTTPHGEIFRPASFSFQSQQPLQQTQQAIVGSVTGGFKAGNDAQAPTGRIFGQPAQIGPGQQALASVLGSFGQSRHFGAALPGSGFVGSSGATHSAYGFVNAATGSGFAVAAATGGGFAAAAATGGGFAAAAAAGGFASVVGGNGGGFSGAACGGGGFGTFSNQASGGFSTFGRGADSRERPSSELFTQYRK</sequence>
<comment type="caution">
    <text evidence="2">The sequence shown here is derived from an EMBL/GenBank/DDBJ whole genome shotgun (WGS) entry which is preliminary data.</text>
</comment>
<dbReference type="PANTHER" id="PTHR34418">
    <property type="entry name" value="NUCLEAR PORE COMPLEX PROTEIN NUP214 ISOFORM X1"/>
    <property type="match status" value="1"/>
</dbReference>
<dbReference type="GO" id="GO:0006405">
    <property type="term" value="P:RNA export from nucleus"/>
    <property type="evidence" value="ECO:0007669"/>
    <property type="project" value="InterPro"/>
</dbReference>
<proteinExistence type="predicted"/>
<organism evidence="2 3">
    <name type="scientific">Nepenthes gracilis</name>
    <name type="common">Slender pitcher plant</name>
    <dbReference type="NCBI Taxonomy" id="150966"/>
    <lineage>
        <taxon>Eukaryota</taxon>
        <taxon>Viridiplantae</taxon>
        <taxon>Streptophyta</taxon>
        <taxon>Embryophyta</taxon>
        <taxon>Tracheophyta</taxon>
        <taxon>Spermatophyta</taxon>
        <taxon>Magnoliopsida</taxon>
        <taxon>eudicotyledons</taxon>
        <taxon>Gunneridae</taxon>
        <taxon>Pentapetalae</taxon>
        <taxon>Caryophyllales</taxon>
        <taxon>Nepenthaceae</taxon>
        <taxon>Nepenthes</taxon>
    </lineage>
</organism>
<dbReference type="Proteomes" id="UP001279734">
    <property type="component" value="Unassembled WGS sequence"/>
</dbReference>
<feature type="region of interest" description="Disordered" evidence="1">
    <location>
        <begin position="1018"/>
        <end position="1037"/>
    </location>
</feature>
<evidence type="ECO:0000256" key="1">
    <source>
        <dbReference type="SAM" id="MobiDB-lite"/>
    </source>
</evidence>
<dbReference type="SUPFAM" id="SSF117289">
    <property type="entry name" value="Nucleoporin domain"/>
    <property type="match status" value="1"/>
</dbReference>
<keyword evidence="3" id="KW-1185">Reference proteome</keyword>
<dbReference type="EMBL" id="BSYO01000012">
    <property type="protein sequence ID" value="GMH12801.1"/>
    <property type="molecule type" value="Genomic_DNA"/>
</dbReference>
<evidence type="ECO:0000313" key="2">
    <source>
        <dbReference type="EMBL" id="GMH12801.1"/>
    </source>
</evidence>
<protein>
    <recommendedName>
        <fullName evidence="4">Nuclear pore complex protein NUP214</fullName>
    </recommendedName>
</protein>
<evidence type="ECO:0000313" key="3">
    <source>
        <dbReference type="Proteomes" id="UP001279734"/>
    </source>
</evidence>
<feature type="region of interest" description="Disordered" evidence="1">
    <location>
        <begin position="1160"/>
        <end position="1179"/>
    </location>
</feature>
<evidence type="ECO:0008006" key="4">
    <source>
        <dbReference type="Google" id="ProtNLM"/>
    </source>
</evidence>
<dbReference type="InterPro" id="IPR015943">
    <property type="entry name" value="WD40/YVTN_repeat-like_dom_sf"/>
</dbReference>
<gene>
    <name evidence="2" type="ORF">Nepgr_014642</name>
</gene>
<reference evidence="2" key="1">
    <citation type="submission" date="2023-05" db="EMBL/GenBank/DDBJ databases">
        <title>Nepenthes gracilis genome sequencing.</title>
        <authorList>
            <person name="Fukushima K."/>
        </authorList>
    </citation>
    <scope>NUCLEOTIDE SEQUENCE</scope>
    <source>
        <strain evidence="2">SING2019-196</strain>
    </source>
</reference>
<dbReference type="GO" id="GO:0017056">
    <property type="term" value="F:structural constituent of nuclear pore"/>
    <property type="evidence" value="ECO:0007669"/>
    <property type="project" value="InterPro"/>
</dbReference>
<dbReference type="PANTHER" id="PTHR34418:SF3">
    <property type="entry name" value="NUCLEAR PORE COMPLEX PROTEIN NUP214"/>
    <property type="match status" value="1"/>
</dbReference>
<accession>A0AAD3SLF8</accession>
<dbReference type="Gene3D" id="2.130.10.10">
    <property type="entry name" value="YVTN repeat-like/Quinoprotein amine dehydrogenase"/>
    <property type="match status" value="1"/>
</dbReference>
<name>A0AAD3SLF8_NEPGR</name>